<sequence length="315" mass="34980">TQLIKYLYDETGRLTDRAEKLNQKRKGTWWALQDRNGIVNEYQWNVYGSMTERKAGNLRNVYEYAPNGQLTAAISNGMDYRYSYDKDGLLTAKKASGRTLLGYTYDELGRKTSQTDISGRKVKYQFDQSNHLCDIRDELFAGTIDVLSGVGAIIGGVYEMNKFYQSGNKMHFSLATFGVAKGLSDLEHGRGGINDFVFGTDSAHDYFKEGVMNAGSYFTPISKESFGFMYDIGSAISGGVNGKVELLAKQKDIVSVVGDVQDSALENATNDSKKTAEGIVEKLRDPVKCYNEDAKNRPVNITIGELMNELGTVNR</sequence>
<organism evidence="3 4">
    <name type="scientific">Selenomonas ruminantium</name>
    <dbReference type="NCBI Taxonomy" id="971"/>
    <lineage>
        <taxon>Bacteria</taxon>
        <taxon>Bacillati</taxon>
        <taxon>Bacillota</taxon>
        <taxon>Negativicutes</taxon>
        <taxon>Selenomonadales</taxon>
        <taxon>Selenomonadaceae</taxon>
        <taxon>Selenomonas</taxon>
    </lineage>
</organism>
<gene>
    <name evidence="3" type="ORF">SAMN05216366_1061</name>
</gene>
<dbReference type="AlphaFoldDB" id="A0A1H0PU84"/>
<feature type="domain" description="Teneurin-like YD-shell" evidence="2">
    <location>
        <begin position="4"/>
        <end position="137"/>
    </location>
</feature>
<evidence type="ECO:0000259" key="2">
    <source>
        <dbReference type="Pfam" id="PF25023"/>
    </source>
</evidence>
<dbReference type="Gene3D" id="2.180.10.10">
    <property type="entry name" value="RHS repeat-associated core"/>
    <property type="match status" value="1"/>
</dbReference>
<dbReference type="Proteomes" id="UP000182412">
    <property type="component" value="Unassembled WGS sequence"/>
</dbReference>
<dbReference type="PANTHER" id="PTHR32305">
    <property type="match status" value="1"/>
</dbReference>
<dbReference type="PANTHER" id="PTHR32305:SF15">
    <property type="entry name" value="PROTEIN RHSA-RELATED"/>
    <property type="match status" value="1"/>
</dbReference>
<dbReference type="InterPro" id="IPR056823">
    <property type="entry name" value="TEN-like_YD-shell"/>
</dbReference>
<protein>
    <submittedName>
        <fullName evidence="3">YD repeat-containing protein</fullName>
    </submittedName>
</protein>
<evidence type="ECO:0000313" key="3">
    <source>
        <dbReference type="EMBL" id="SDP08096.1"/>
    </source>
</evidence>
<keyword evidence="1" id="KW-0677">Repeat</keyword>
<dbReference type="InterPro" id="IPR006530">
    <property type="entry name" value="YD"/>
</dbReference>
<dbReference type="InterPro" id="IPR050708">
    <property type="entry name" value="T6SS_VgrG/RHS"/>
</dbReference>
<dbReference type="Pfam" id="PF25023">
    <property type="entry name" value="TEN_YD-shell"/>
    <property type="match status" value="1"/>
</dbReference>
<name>A0A1H0PU84_SELRU</name>
<dbReference type="RefSeq" id="WP_143005278.1">
    <property type="nucleotide sequence ID" value="NZ_FNJQ01000006.1"/>
</dbReference>
<dbReference type="EMBL" id="FNJQ01000006">
    <property type="protein sequence ID" value="SDP08096.1"/>
    <property type="molecule type" value="Genomic_DNA"/>
</dbReference>
<accession>A0A1H0PU84</accession>
<dbReference type="NCBIfam" id="TIGR01643">
    <property type="entry name" value="YD_repeat_2x"/>
    <property type="match status" value="2"/>
</dbReference>
<evidence type="ECO:0000313" key="4">
    <source>
        <dbReference type="Proteomes" id="UP000182412"/>
    </source>
</evidence>
<proteinExistence type="predicted"/>
<reference evidence="3 4" key="1">
    <citation type="submission" date="2016-10" db="EMBL/GenBank/DDBJ databases">
        <authorList>
            <person name="de Groot N.N."/>
        </authorList>
    </citation>
    <scope>NUCLEOTIDE SEQUENCE [LARGE SCALE GENOMIC DNA]</scope>
    <source>
        <strain evidence="3 4">S137</strain>
    </source>
</reference>
<evidence type="ECO:0000256" key="1">
    <source>
        <dbReference type="ARBA" id="ARBA00022737"/>
    </source>
</evidence>
<dbReference type="OrthoDB" id="513777at2"/>
<feature type="non-terminal residue" evidence="3">
    <location>
        <position position="1"/>
    </location>
</feature>